<accession>A0ACA9RQA2</accession>
<keyword evidence="2" id="KW-1185">Reference proteome</keyword>
<reference evidence="1" key="1">
    <citation type="submission" date="2021-06" db="EMBL/GenBank/DDBJ databases">
        <authorList>
            <person name="Kallberg Y."/>
            <person name="Tangrot J."/>
            <person name="Rosling A."/>
        </authorList>
    </citation>
    <scope>NUCLEOTIDE SEQUENCE</scope>
    <source>
        <strain evidence="1">MA461A</strain>
    </source>
</reference>
<feature type="non-terminal residue" evidence="1">
    <location>
        <position position="1"/>
    </location>
</feature>
<dbReference type="EMBL" id="CAJVQC010061726">
    <property type="protein sequence ID" value="CAG8802059.1"/>
    <property type="molecule type" value="Genomic_DNA"/>
</dbReference>
<name>A0ACA9RQA2_9GLOM</name>
<gene>
    <name evidence="1" type="ORF">RPERSI_LOCUS21243</name>
</gene>
<proteinExistence type="predicted"/>
<comment type="caution">
    <text evidence="1">The sequence shown here is derived from an EMBL/GenBank/DDBJ whole genome shotgun (WGS) entry which is preliminary data.</text>
</comment>
<sequence>DRAGILLSIEILSNNFISIYKETELKVSVSKETKLKTEIINLIKHLSIDDPLNIQEYIEIDNYMNIKEDLTINEIVDIVNRQDKSETGKND</sequence>
<organism evidence="1 2">
    <name type="scientific">Racocetra persica</name>
    <dbReference type="NCBI Taxonomy" id="160502"/>
    <lineage>
        <taxon>Eukaryota</taxon>
        <taxon>Fungi</taxon>
        <taxon>Fungi incertae sedis</taxon>
        <taxon>Mucoromycota</taxon>
        <taxon>Glomeromycotina</taxon>
        <taxon>Glomeromycetes</taxon>
        <taxon>Diversisporales</taxon>
        <taxon>Gigasporaceae</taxon>
        <taxon>Racocetra</taxon>
    </lineage>
</organism>
<evidence type="ECO:0000313" key="1">
    <source>
        <dbReference type="EMBL" id="CAG8802059.1"/>
    </source>
</evidence>
<protein>
    <submittedName>
        <fullName evidence="1">31709_t:CDS:1</fullName>
    </submittedName>
</protein>
<evidence type="ECO:0000313" key="2">
    <source>
        <dbReference type="Proteomes" id="UP000789920"/>
    </source>
</evidence>
<dbReference type="Proteomes" id="UP000789920">
    <property type="component" value="Unassembled WGS sequence"/>
</dbReference>